<dbReference type="EMBL" id="QXIR01000019">
    <property type="protein sequence ID" value="RIW31978.1"/>
    <property type="molecule type" value="Genomic_DNA"/>
</dbReference>
<evidence type="ECO:0000313" key="3">
    <source>
        <dbReference type="Proteomes" id="UP000265801"/>
    </source>
</evidence>
<proteinExistence type="predicted"/>
<dbReference type="RefSeq" id="WP_119547652.1">
    <property type="nucleotide sequence ID" value="NZ_QXIR01000019.1"/>
</dbReference>
<evidence type="ECO:0000313" key="2">
    <source>
        <dbReference type="EMBL" id="RIW31978.1"/>
    </source>
</evidence>
<accession>A0A3A1QYM8</accession>
<organism evidence="2 3">
    <name type="scientific">Bacillus salacetis</name>
    <dbReference type="NCBI Taxonomy" id="2315464"/>
    <lineage>
        <taxon>Bacteria</taxon>
        <taxon>Bacillati</taxon>
        <taxon>Bacillota</taxon>
        <taxon>Bacilli</taxon>
        <taxon>Bacillales</taxon>
        <taxon>Bacillaceae</taxon>
        <taxon>Bacillus</taxon>
    </lineage>
</organism>
<feature type="transmembrane region" description="Helical" evidence="1">
    <location>
        <begin position="38"/>
        <end position="58"/>
    </location>
</feature>
<sequence>MFILKMASTSLFVIAVITIAIVQDKVLTYIETKFSRTFAYLLVVSVFLMIQWGIVLLISSNGTWSLLDTSFICAPIFFGIGWITSFTRRASINQAGASLRFLTNGSYQHDYSVEQVKVFTPFFAATLTFFIISWGISFYIAFTY</sequence>
<comment type="caution">
    <text evidence="2">The sequence shown here is derived from an EMBL/GenBank/DDBJ whole genome shotgun (WGS) entry which is preliminary data.</text>
</comment>
<keyword evidence="1" id="KW-0812">Transmembrane</keyword>
<gene>
    <name evidence="2" type="ORF">D3H55_13925</name>
</gene>
<feature type="transmembrane region" description="Helical" evidence="1">
    <location>
        <begin position="118"/>
        <end position="142"/>
    </location>
</feature>
<dbReference type="AlphaFoldDB" id="A0A3A1QYM8"/>
<keyword evidence="1" id="KW-0472">Membrane</keyword>
<feature type="transmembrane region" description="Helical" evidence="1">
    <location>
        <begin position="6"/>
        <end position="26"/>
    </location>
</feature>
<evidence type="ECO:0008006" key="4">
    <source>
        <dbReference type="Google" id="ProtNLM"/>
    </source>
</evidence>
<protein>
    <recommendedName>
        <fullName evidence="4">DUF3899 domain-containing protein</fullName>
    </recommendedName>
</protein>
<dbReference type="Proteomes" id="UP000265801">
    <property type="component" value="Unassembled WGS sequence"/>
</dbReference>
<name>A0A3A1QYM8_9BACI</name>
<dbReference type="OrthoDB" id="2876697at2"/>
<evidence type="ECO:0000256" key="1">
    <source>
        <dbReference type="SAM" id="Phobius"/>
    </source>
</evidence>
<feature type="transmembrane region" description="Helical" evidence="1">
    <location>
        <begin position="64"/>
        <end position="83"/>
    </location>
</feature>
<keyword evidence="3" id="KW-1185">Reference proteome</keyword>
<keyword evidence="1" id="KW-1133">Transmembrane helix</keyword>
<reference evidence="2 3" key="1">
    <citation type="submission" date="2018-09" db="EMBL/GenBank/DDBJ databases">
        <title>Bacillus saliacetes sp. nov., isolated from Thai shrimp paste (Ka-pi).</title>
        <authorList>
            <person name="Daroonpunt R."/>
            <person name="Tanasupawat S."/>
            <person name="Yiamsombut S."/>
        </authorList>
    </citation>
    <scope>NUCLEOTIDE SEQUENCE [LARGE SCALE GENOMIC DNA]</scope>
    <source>
        <strain evidence="2 3">SKP7-4</strain>
    </source>
</reference>